<name>A0ABY6UY50_BIOOC</name>
<dbReference type="SUPFAM" id="SSF103473">
    <property type="entry name" value="MFS general substrate transporter"/>
    <property type="match status" value="1"/>
</dbReference>
<evidence type="ECO:0000256" key="3">
    <source>
        <dbReference type="ARBA" id="ARBA00022989"/>
    </source>
</evidence>
<evidence type="ECO:0000313" key="7">
    <source>
        <dbReference type="EMBL" id="VUC36232.1"/>
    </source>
</evidence>
<evidence type="ECO:0000313" key="8">
    <source>
        <dbReference type="Proteomes" id="UP000766486"/>
    </source>
</evidence>
<evidence type="ECO:0000256" key="5">
    <source>
        <dbReference type="SAM" id="MobiDB-lite"/>
    </source>
</evidence>
<evidence type="ECO:0000256" key="6">
    <source>
        <dbReference type="SAM" id="Phobius"/>
    </source>
</evidence>
<feature type="transmembrane region" description="Helical" evidence="6">
    <location>
        <begin position="88"/>
        <end position="109"/>
    </location>
</feature>
<keyword evidence="3 6" id="KW-1133">Transmembrane helix</keyword>
<comment type="subcellular location">
    <subcellularLocation>
        <location evidence="1">Membrane</location>
        <topology evidence="1">Multi-pass membrane protein</topology>
    </subcellularLocation>
</comment>
<feature type="transmembrane region" description="Helical" evidence="6">
    <location>
        <begin position="48"/>
        <end position="68"/>
    </location>
</feature>
<dbReference type="InterPro" id="IPR036259">
    <property type="entry name" value="MFS_trans_sf"/>
</dbReference>
<organism evidence="7 8">
    <name type="scientific">Bionectria ochroleuca</name>
    <name type="common">Gliocladium roseum</name>
    <dbReference type="NCBI Taxonomy" id="29856"/>
    <lineage>
        <taxon>Eukaryota</taxon>
        <taxon>Fungi</taxon>
        <taxon>Dikarya</taxon>
        <taxon>Ascomycota</taxon>
        <taxon>Pezizomycotina</taxon>
        <taxon>Sordariomycetes</taxon>
        <taxon>Hypocreomycetidae</taxon>
        <taxon>Hypocreales</taxon>
        <taxon>Bionectriaceae</taxon>
        <taxon>Clonostachys</taxon>
    </lineage>
</organism>
<proteinExistence type="predicted"/>
<protein>
    <recommendedName>
        <fullName evidence="9">Major facilitator superfamily (MFS) profile domain-containing protein</fullName>
    </recommendedName>
</protein>
<evidence type="ECO:0000256" key="1">
    <source>
        <dbReference type="ARBA" id="ARBA00004141"/>
    </source>
</evidence>
<evidence type="ECO:0000256" key="4">
    <source>
        <dbReference type="ARBA" id="ARBA00023136"/>
    </source>
</evidence>
<comment type="caution">
    <text evidence="7">The sequence shown here is derived from an EMBL/GenBank/DDBJ whole genome shotgun (WGS) entry which is preliminary data.</text>
</comment>
<keyword evidence="8" id="KW-1185">Reference proteome</keyword>
<keyword evidence="2 6" id="KW-0812">Transmembrane</keyword>
<dbReference type="Proteomes" id="UP000766486">
    <property type="component" value="Unassembled WGS sequence"/>
</dbReference>
<gene>
    <name evidence="7" type="ORF">CLO192961_LOCUS441144</name>
</gene>
<keyword evidence="4 6" id="KW-0472">Membrane</keyword>
<accession>A0ABY6UY50</accession>
<reference evidence="7 8" key="1">
    <citation type="submission" date="2019-06" db="EMBL/GenBank/DDBJ databases">
        <authorList>
            <person name="Broberg M."/>
        </authorList>
    </citation>
    <scope>NUCLEOTIDE SEQUENCE [LARGE SCALE GENOMIC DNA]</scope>
</reference>
<evidence type="ECO:0008006" key="9">
    <source>
        <dbReference type="Google" id="ProtNLM"/>
    </source>
</evidence>
<dbReference type="EMBL" id="CABFNS010000928">
    <property type="protein sequence ID" value="VUC36232.1"/>
    <property type="molecule type" value="Genomic_DNA"/>
</dbReference>
<dbReference type="PANTHER" id="PTHR23502">
    <property type="entry name" value="MAJOR FACILITATOR SUPERFAMILY"/>
    <property type="match status" value="1"/>
</dbReference>
<evidence type="ECO:0000256" key="2">
    <source>
        <dbReference type="ARBA" id="ARBA00022692"/>
    </source>
</evidence>
<sequence length="110" mass="11941">MASQLPVAQKEPHQEITNKVLESDPDTTNQCTNYDPAHPHNLSRGRKWAIVLIVSLSSLCVTCASSAYTTTYKQVIAELSCSQEIATLGLSLFIWGMGKTATSIIGIMLT</sequence>
<feature type="region of interest" description="Disordered" evidence="5">
    <location>
        <begin position="1"/>
        <end position="42"/>
    </location>
</feature>
<dbReference type="PANTHER" id="PTHR23502:SF7">
    <property type="entry name" value="DRUG_PROTON ANTIPORTER YHK8-RELATED"/>
    <property type="match status" value="1"/>
</dbReference>